<gene>
    <name evidence="3" type="primary">yihT</name>
    <name evidence="3" type="ORF">Pen02_27570</name>
</gene>
<keyword evidence="2" id="KW-0456">Lyase</keyword>
<dbReference type="SMART" id="SM01133">
    <property type="entry name" value="DeoC"/>
    <property type="match status" value="1"/>
</dbReference>
<evidence type="ECO:0000256" key="2">
    <source>
        <dbReference type="ARBA" id="ARBA00023239"/>
    </source>
</evidence>
<protein>
    <submittedName>
        <fullName evidence="3">Aldolase</fullName>
    </submittedName>
</protein>
<dbReference type="InterPro" id="IPR013785">
    <property type="entry name" value="Aldolase_TIM"/>
</dbReference>
<sequence>MTADHATGELVAPLRTAEGGFAMLALDQRESLRRMFPLVDGREADDSALRHFKTIATRTLSPFASAVLLDRPYAVTDARPETISPGCRLILAADVLHQPPGEGVVGTSLDPLVTPDFVRQVGADAIKLLLIWRPDGEAAARAELVESFLDVARDAGVASLVEAIARPADGEVWTSVAARHEGILDAAREIAPLGGSIYKAEVPGYVPGDVSRVREHAERMTELVPVPWVVLSNGVEAADFAAALREACLGGAQGFLAGRAVWADTVAEPDTDTALEVRAAERLRTLARIVAQVQGS</sequence>
<evidence type="ECO:0000256" key="1">
    <source>
        <dbReference type="ARBA" id="ARBA00008679"/>
    </source>
</evidence>
<name>A0ABQ4DZG2_9ACTN</name>
<accession>A0ABQ4DZG2</accession>
<comment type="similarity">
    <text evidence="1">Belongs to the aldolase LacD family.</text>
</comment>
<dbReference type="Gene3D" id="3.20.20.70">
    <property type="entry name" value="Aldolase class I"/>
    <property type="match status" value="1"/>
</dbReference>
<dbReference type="InterPro" id="IPR002915">
    <property type="entry name" value="DeoC/FbaB/LacD_aldolase"/>
</dbReference>
<comment type="caution">
    <text evidence="3">The sequence shown here is derived from an EMBL/GenBank/DDBJ whole genome shotgun (WGS) entry which is preliminary data.</text>
</comment>
<keyword evidence="4" id="KW-1185">Reference proteome</keyword>
<dbReference type="SUPFAM" id="SSF51569">
    <property type="entry name" value="Aldolase"/>
    <property type="match status" value="1"/>
</dbReference>
<evidence type="ECO:0000313" key="4">
    <source>
        <dbReference type="Proteomes" id="UP000646749"/>
    </source>
</evidence>
<dbReference type="PANTHER" id="PTHR39340">
    <property type="entry name" value="SULFOFRUCTOSEPHOSPHATE ALDOLASE"/>
    <property type="match status" value="1"/>
</dbReference>
<evidence type="ECO:0000313" key="3">
    <source>
        <dbReference type="EMBL" id="GIG87821.1"/>
    </source>
</evidence>
<dbReference type="Pfam" id="PF01791">
    <property type="entry name" value="DeoC"/>
    <property type="match status" value="1"/>
</dbReference>
<dbReference type="PANTHER" id="PTHR39340:SF1">
    <property type="entry name" value="SULFOFRUCTOSEPHOSPHATE ALDOLASE"/>
    <property type="match status" value="1"/>
</dbReference>
<dbReference type="InterPro" id="IPR050552">
    <property type="entry name" value="LacD_aldolase"/>
</dbReference>
<proteinExistence type="inferred from homology"/>
<organism evidence="3 4">
    <name type="scientific">Plantactinospora endophytica</name>
    <dbReference type="NCBI Taxonomy" id="673535"/>
    <lineage>
        <taxon>Bacteria</taxon>
        <taxon>Bacillati</taxon>
        <taxon>Actinomycetota</taxon>
        <taxon>Actinomycetes</taxon>
        <taxon>Micromonosporales</taxon>
        <taxon>Micromonosporaceae</taxon>
        <taxon>Plantactinospora</taxon>
    </lineage>
</organism>
<dbReference type="EMBL" id="BONW01000013">
    <property type="protein sequence ID" value="GIG87821.1"/>
    <property type="molecule type" value="Genomic_DNA"/>
</dbReference>
<dbReference type="Proteomes" id="UP000646749">
    <property type="component" value="Unassembled WGS sequence"/>
</dbReference>
<reference evidence="3 4" key="1">
    <citation type="submission" date="2021-01" db="EMBL/GenBank/DDBJ databases">
        <title>Whole genome shotgun sequence of Plantactinospora endophytica NBRC 110450.</title>
        <authorList>
            <person name="Komaki H."/>
            <person name="Tamura T."/>
        </authorList>
    </citation>
    <scope>NUCLEOTIDE SEQUENCE [LARGE SCALE GENOMIC DNA]</scope>
    <source>
        <strain evidence="3 4">NBRC 110450</strain>
    </source>
</reference>